<dbReference type="CDD" id="cd16650">
    <property type="entry name" value="SP-RING_PIAS-like"/>
    <property type="match status" value="1"/>
</dbReference>
<evidence type="ECO:0000256" key="5">
    <source>
        <dbReference type="PROSITE-ProRule" id="PRU00452"/>
    </source>
</evidence>
<evidence type="ECO:0000256" key="3">
    <source>
        <dbReference type="ARBA" id="ARBA00022771"/>
    </source>
</evidence>
<dbReference type="InterPro" id="IPR039790">
    <property type="entry name" value="CHRD1"/>
</dbReference>
<dbReference type="OrthoDB" id="407288at2759"/>
<dbReference type="Pfam" id="PF02891">
    <property type="entry name" value="zf-MIZ"/>
    <property type="match status" value="1"/>
</dbReference>
<evidence type="ECO:0000256" key="4">
    <source>
        <dbReference type="ARBA" id="ARBA00022833"/>
    </source>
</evidence>
<keyword evidence="4" id="KW-0862">Zinc</keyword>
<dbReference type="PANTHER" id="PTHR46983">
    <property type="entry name" value="CYSTEINE AND HISTIDINE-RICH DOMAIN-CONTAINING PROTEIN 1"/>
    <property type="match status" value="1"/>
</dbReference>
<dbReference type="Pfam" id="PF04968">
    <property type="entry name" value="CHORD"/>
    <property type="match status" value="1"/>
</dbReference>
<evidence type="ECO:0000313" key="9">
    <source>
        <dbReference type="Proteomes" id="UP000601435"/>
    </source>
</evidence>
<keyword evidence="3 5" id="KW-0863">Zinc-finger</keyword>
<evidence type="ECO:0000259" key="6">
    <source>
        <dbReference type="PROSITE" id="PS51044"/>
    </source>
</evidence>
<gene>
    <name evidence="8" type="primary">ITGB1BP2</name>
    <name evidence="8" type="ORF">SNEC2469_LOCUS35486</name>
</gene>
<dbReference type="InterPro" id="IPR007051">
    <property type="entry name" value="CHORD_dom"/>
</dbReference>
<dbReference type="Gene3D" id="4.10.1130.20">
    <property type="match status" value="1"/>
</dbReference>
<evidence type="ECO:0000256" key="1">
    <source>
        <dbReference type="ARBA" id="ARBA00022723"/>
    </source>
</evidence>
<feature type="domain" description="SP-RING-type" evidence="6">
    <location>
        <begin position="315"/>
        <end position="402"/>
    </location>
</feature>
<name>A0A813CKX5_9DINO</name>
<sequence length="456" mass="50978">MKVTLKYEEAQTEDLFMTLRLTLPQKYVNGTNKEVVKLFVDHYNKKKADNMLSSEDLHLKIVGGIHLDNEERVRDSLSNGDECYLLGKDSEGPAPKRQEAEKGYQCTPAAASNTTETKVAKNADGKVRCKNFGCQMTFDPNGPPQECLHHKSAPIFHETAKWWSCCPDKKAYEFDEFMRIPGCTKGFCSSESQGKKARSSRNAELCGGARGHHLWPHSMRVLLDGRELARVNPQDNQRRPDSPLKLQPPDKAGGHVLQLFAGAKPAGSMSSAKEDFVLCLVVTQKRRSVADLLDDCRQRPAIPAGVSMQLLHELRCAEVGVRSNTPWQQPLRCPLTQERLVEPARGMHCQHLQCFELEAFLITAAAMPFQRRWRCPICDTQLRPAQVAICEMTRRFLWDLPAEASFAPLEAAASSGHVAASNTCDLTAEPAVPVPVHVAKSARMQRGHWGRRLRCE</sequence>
<evidence type="ECO:0000256" key="2">
    <source>
        <dbReference type="ARBA" id="ARBA00022737"/>
    </source>
</evidence>
<dbReference type="PROSITE" id="PS51401">
    <property type="entry name" value="CHORD"/>
    <property type="match status" value="1"/>
</dbReference>
<reference evidence="8" key="1">
    <citation type="submission" date="2021-02" db="EMBL/GenBank/DDBJ databases">
        <authorList>
            <person name="Dougan E. K."/>
            <person name="Rhodes N."/>
            <person name="Thang M."/>
            <person name="Chan C."/>
        </authorList>
    </citation>
    <scope>NUCLEOTIDE SEQUENCE</scope>
</reference>
<dbReference type="InterPro" id="IPR013083">
    <property type="entry name" value="Znf_RING/FYVE/PHD"/>
</dbReference>
<dbReference type="AlphaFoldDB" id="A0A813CKX5"/>
<keyword evidence="2" id="KW-0677">Repeat</keyword>
<dbReference type="PROSITE" id="PS51044">
    <property type="entry name" value="ZF_SP_RING"/>
    <property type="match status" value="1"/>
</dbReference>
<keyword evidence="9" id="KW-1185">Reference proteome</keyword>
<proteinExistence type="predicted"/>
<comment type="caution">
    <text evidence="8">The sequence shown here is derived from an EMBL/GenBank/DDBJ whole genome shotgun (WGS) entry which is preliminary data.</text>
</comment>
<dbReference type="EMBL" id="CAJNJA010102952">
    <property type="protein sequence ID" value="CAE7945056.1"/>
    <property type="molecule type" value="Genomic_DNA"/>
</dbReference>
<evidence type="ECO:0000259" key="7">
    <source>
        <dbReference type="PROSITE" id="PS51401"/>
    </source>
</evidence>
<protein>
    <submittedName>
        <fullName evidence="8">ITGB1BP2 protein</fullName>
    </submittedName>
</protein>
<keyword evidence="1" id="KW-0479">Metal-binding</keyword>
<dbReference type="GO" id="GO:0008270">
    <property type="term" value="F:zinc ion binding"/>
    <property type="evidence" value="ECO:0007669"/>
    <property type="project" value="UniProtKB-KW"/>
</dbReference>
<feature type="domain" description="CHORD" evidence="7">
    <location>
        <begin position="129"/>
        <end position="188"/>
    </location>
</feature>
<evidence type="ECO:0000313" key="8">
    <source>
        <dbReference type="EMBL" id="CAE7945056.1"/>
    </source>
</evidence>
<feature type="non-terminal residue" evidence="8">
    <location>
        <position position="456"/>
    </location>
</feature>
<accession>A0A813CKX5</accession>
<dbReference type="Proteomes" id="UP000601435">
    <property type="component" value="Unassembled WGS sequence"/>
</dbReference>
<dbReference type="Gene3D" id="3.30.40.10">
    <property type="entry name" value="Zinc/RING finger domain, C3HC4 (zinc finger)"/>
    <property type="match status" value="1"/>
</dbReference>
<dbReference type="InterPro" id="IPR004181">
    <property type="entry name" value="Znf_MIZ"/>
</dbReference>
<organism evidence="8 9">
    <name type="scientific">Symbiodinium necroappetens</name>
    <dbReference type="NCBI Taxonomy" id="1628268"/>
    <lineage>
        <taxon>Eukaryota</taxon>
        <taxon>Sar</taxon>
        <taxon>Alveolata</taxon>
        <taxon>Dinophyceae</taxon>
        <taxon>Suessiales</taxon>
        <taxon>Symbiodiniaceae</taxon>
        <taxon>Symbiodinium</taxon>
    </lineage>
</organism>
<dbReference type="PANTHER" id="PTHR46983:SF3">
    <property type="entry name" value="CHPADIPLOID STATE MAINTENANCE PROTEIN CHPA"/>
    <property type="match status" value="1"/>
</dbReference>